<keyword evidence="6 7" id="KW-0067">ATP-binding</keyword>
<accession>A0AAV8W8J5</accession>
<dbReference type="GO" id="GO:0007165">
    <property type="term" value="P:signal transduction"/>
    <property type="evidence" value="ECO:0007669"/>
    <property type="project" value="TreeGrafter"/>
</dbReference>
<evidence type="ECO:0000313" key="11">
    <source>
        <dbReference type="EMBL" id="KAJ8922804.1"/>
    </source>
</evidence>
<dbReference type="SUPFAM" id="SSF56112">
    <property type="entry name" value="Protein kinase-like (PK-like)"/>
    <property type="match status" value="1"/>
</dbReference>
<evidence type="ECO:0000256" key="5">
    <source>
        <dbReference type="ARBA" id="ARBA00022777"/>
    </source>
</evidence>
<dbReference type="GO" id="GO:0007276">
    <property type="term" value="P:gamete generation"/>
    <property type="evidence" value="ECO:0007669"/>
    <property type="project" value="UniProtKB-ARBA"/>
</dbReference>
<feature type="compositionally biased region" description="Polar residues" evidence="9">
    <location>
        <begin position="440"/>
        <end position="456"/>
    </location>
</feature>
<dbReference type="Proteomes" id="UP001159042">
    <property type="component" value="Unassembled WGS sequence"/>
</dbReference>
<evidence type="ECO:0000256" key="2">
    <source>
        <dbReference type="ARBA" id="ARBA00022527"/>
    </source>
</evidence>
<organism evidence="11 12">
    <name type="scientific">Exocentrus adspersus</name>
    <dbReference type="NCBI Taxonomy" id="1586481"/>
    <lineage>
        <taxon>Eukaryota</taxon>
        <taxon>Metazoa</taxon>
        <taxon>Ecdysozoa</taxon>
        <taxon>Arthropoda</taxon>
        <taxon>Hexapoda</taxon>
        <taxon>Insecta</taxon>
        <taxon>Pterygota</taxon>
        <taxon>Neoptera</taxon>
        <taxon>Endopterygota</taxon>
        <taxon>Coleoptera</taxon>
        <taxon>Polyphaga</taxon>
        <taxon>Cucujiformia</taxon>
        <taxon>Chrysomeloidea</taxon>
        <taxon>Cerambycidae</taxon>
        <taxon>Lamiinae</taxon>
        <taxon>Acanthocinini</taxon>
        <taxon>Exocentrus</taxon>
    </lineage>
</organism>
<dbReference type="InterPro" id="IPR017441">
    <property type="entry name" value="Protein_kinase_ATP_BS"/>
</dbReference>
<gene>
    <name evidence="11" type="ORF">NQ315_007839</name>
</gene>
<feature type="domain" description="Protein kinase" evidence="10">
    <location>
        <begin position="55"/>
        <end position="387"/>
    </location>
</feature>
<dbReference type="GO" id="GO:0070507">
    <property type="term" value="P:regulation of microtubule cytoskeleton organization"/>
    <property type="evidence" value="ECO:0007669"/>
    <property type="project" value="TreeGrafter"/>
</dbReference>
<evidence type="ECO:0000256" key="8">
    <source>
        <dbReference type="RuleBase" id="RU000304"/>
    </source>
</evidence>
<evidence type="ECO:0000256" key="6">
    <source>
        <dbReference type="ARBA" id="ARBA00022840"/>
    </source>
</evidence>
<protein>
    <recommendedName>
        <fullName evidence="10">Protein kinase domain-containing protein</fullName>
    </recommendedName>
</protein>
<dbReference type="Gene3D" id="3.30.200.20">
    <property type="entry name" value="Phosphorylase Kinase, domain 1"/>
    <property type="match status" value="1"/>
</dbReference>
<name>A0AAV8W8J5_9CUCU</name>
<dbReference type="GO" id="GO:0030424">
    <property type="term" value="C:axon"/>
    <property type="evidence" value="ECO:0007669"/>
    <property type="project" value="TreeGrafter"/>
</dbReference>
<evidence type="ECO:0000256" key="7">
    <source>
        <dbReference type="PROSITE-ProRule" id="PRU10141"/>
    </source>
</evidence>
<evidence type="ECO:0000256" key="1">
    <source>
        <dbReference type="ARBA" id="ARBA00005527"/>
    </source>
</evidence>
<dbReference type="PANTHER" id="PTHR24057:SF0">
    <property type="entry name" value="PROTEIN KINASE SHAGGY-RELATED"/>
    <property type="match status" value="1"/>
</dbReference>
<evidence type="ECO:0000256" key="3">
    <source>
        <dbReference type="ARBA" id="ARBA00022679"/>
    </source>
</evidence>
<keyword evidence="3" id="KW-0808">Transferase</keyword>
<keyword evidence="12" id="KW-1185">Reference proteome</keyword>
<dbReference type="PANTHER" id="PTHR24057">
    <property type="entry name" value="GLYCOGEN SYNTHASE KINASE-3 ALPHA"/>
    <property type="match status" value="1"/>
</dbReference>
<evidence type="ECO:0000256" key="9">
    <source>
        <dbReference type="SAM" id="MobiDB-lite"/>
    </source>
</evidence>
<dbReference type="Gene3D" id="1.10.510.10">
    <property type="entry name" value="Transferase(Phosphotransferase) domain 1"/>
    <property type="match status" value="1"/>
</dbReference>
<dbReference type="GO" id="GO:0005634">
    <property type="term" value="C:nucleus"/>
    <property type="evidence" value="ECO:0007669"/>
    <property type="project" value="TreeGrafter"/>
</dbReference>
<evidence type="ECO:0000313" key="12">
    <source>
        <dbReference type="Proteomes" id="UP001159042"/>
    </source>
</evidence>
<dbReference type="GO" id="GO:0030154">
    <property type="term" value="P:cell differentiation"/>
    <property type="evidence" value="ECO:0007669"/>
    <property type="project" value="TreeGrafter"/>
</dbReference>
<dbReference type="GO" id="GO:0004674">
    <property type="term" value="F:protein serine/threonine kinase activity"/>
    <property type="evidence" value="ECO:0007669"/>
    <property type="project" value="UniProtKB-KW"/>
</dbReference>
<dbReference type="InterPro" id="IPR050591">
    <property type="entry name" value="GSK-3"/>
</dbReference>
<feature type="binding site" evidence="7">
    <location>
        <position position="85"/>
    </location>
    <ligand>
        <name>ATP</name>
        <dbReference type="ChEBI" id="CHEBI:30616"/>
    </ligand>
</feature>
<dbReference type="InterPro" id="IPR011009">
    <property type="entry name" value="Kinase-like_dom_sf"/>
</dbReference>
<keyword evidence="5" id="KW-0418">Kinase</keyword>
<dbReference type="CDD" id="cd14137">
    <property type="entry name" value="STKc_GSK3"/>
    <property type="match status" value="1"/>
</dbReference>
<dbReference type="InterPro" id="IPR000719">
    <property type="entry name" value="Prot_kinase_dom"/>
</dbReference>
<evidence type="ECO:0000256" key="4">
    <source>
        <dbReference type="ARBA" id="ARBA00022741"/>
    </source>
</evidence>
<dbReference type="AlphaFoldDB" id="A0AAV8W8J5"/>
<dbReference type="GO" id="GO:0032436">
    <property type="term" value="P:positive regulation of proteasomal ubiquitin-dependent protein catabolic process"/>
    <property type="evidence" value="ECO:0007669"/>
    <property type="project" value="TreeGrafter"/>
</dbReference>
<dbReference type="FunFam" id="1.10.510.10:FF:000055">
    <property type="entry name" value="Glycogen synthase kinase-3 beta"/>
    <property type="match status" value="1"/>
</dbReference>
<dbReference type="GO" id="GO:0005524">
    <property type="term" value="F:ATP binding"/>
    <property type="evidence" value="ECO:0007669"/>
    <property type="project" value="UniProtKB-UniRule"/>
</dbReference>
<dbReference type="InterPro" id="IPR008271">
    <property type="entry name" value="Ser/Thr_kinase_AS"/>
</dbReference>
<dbReference type="PROSITE" id="PS00108">
    <property type="entry name" value="PROTEIN_KINASE_ST"/>
    <property type="match status" value="1"/>
</dbReference>
<dbReference type="PROSITE" id="PS00107">
    <property type="entry name" value="PROTEIN_KINASE_ATP"/>
    <property type="match status" value="1"/>
</dbReference>
<reference evidence="11 12" key="1">
    <citation type="journal article" date="2023" name="Insect Mol. Biol.">
        <title>Genome sequencing provides insights into the evolution of gene families encoding plant cell wall-degrading enzymes in longhorned beetles.</title>
        <authorList>
            <person name="Shin N.R."/>
            <person name="Okamura Y."/>
            <person name="Kirsch R."/>
            <person name="Pauchet Y."/>
        </authorList>
    </citation>
    <scope>NUCLEOTIDE SEQUENCE [LARGE SCALE GENOMIC DNA]</scope>
    <source>
        <strain evidence="11">EAD_L_NR</strain>
    </source>
</reference>
<feature type="region of interest" description="Disordered" evidence="9">
    <location>
        <begin position="427"/>
        <end position="464"/>
    </location>
</feature>
<sequence length="464" mass="51990">MANKSVREKRRELFDDEVDQNISAVKVKAGKDGSKVTTVVATPGQGPDRPQEVSYTDTKVIGNGSFGVVYQAKLCETNELVAIKKVLQDKRFKNRELQIMRKLEHCNIVKLKYFFYSSGDKQAEVPCDMSIFMATSTSLQKDEVYLNLVLEYIPETVYKVARHYSKSKQTIPISFIKLYMYQLFRSLAYIHSLGICHRDIKPQNLLLDPDTGVLKLCDFGSAKHLVKGEPNVSYICSRYYRAPELIFGAIDYTTKIDVWSAGCVLAELLLGQPIFPGDSGVDQLVEIIKVLGTPTKEQIKEMNPNYTEFKFPQIKSHPWQQYMLSRMSTPFDSANHQKIRCSVQACTLLQVFRARTPPEAIELVARLLEYTPSSRISPLQACAHPFFNELREPNTRLPNGNELPPLFNFTEHELNIQPSLNNVLLPRGVQEPASSPPDGATSSGTAEQSDTASTPLQAAASGIA</sequence>
<dbReference type="Pfam" id="PF00069">
    <property type="entry name" value="Pkinase"/>
    <property type="match status" value="1"/>
</dbReference>
<dbReference type="PROSITE" id="PS50011">
    <property type="entry name" value="PROTEIN_KINASE_DOM"/>
    <property type="match status" value="1"/>
</dbReference>
<dbReference type="InterPro" id="IPR039192">
    <property type="entry name" value="STKc_GSK3"/>
</dbReference>
<keyword evidence="2 8" id="KW-0723">Serine/threonine-protein kinase</keyword>
<comment type="similarity">
    <text evidence="1">Belongs to the protein kinase superfamily. CMGC Ser/Thr protein kinase family. GSK-3 subfamily.</text>
</comment>
<proteinExistence type="inferred from homology"/>
<keyword evidence="4 7" id="KW-0547">Nucleotide-binding</keyword>
<dbReference type="GO" id="GO:0090090">
    <property type="term" value="P:negative regulation of canonical Wnt signaling pathway"/>
    <property type="evidence" value="ECO:0007669"/>
    <property type="project" value="TreeGrafter"/>
</dbReference>
<dbReference type="SMART" id="SM00220">
    <property type="entry name" value="S_TKc"/>
    <property type="match status" value="1"/>
</dbReference>
<evidence type="ECO:0000259" key="10">
    <source>
        <dbReference type="PROSITE" id="PS50011"/>
    </source>
</evidence>
<dbReference type="EMBL" id="JANEYG010000006">
    <property type="protein sequence ID" value="KAJ8922804.1"/>
    <property type="molecule type" value="Genomic_DNA"/>
</dbReference>
<dbReference type="FunFam" id="3.30.200.20:FF:000009">
    <property type="entry name" value="Glycogen synthase kinase-3 beta"/>
    <property type="match status" value="1"/>
</dbReference>
<comment type="caution">
    <text evidence="11">The sequence shown here is derived from an EMBL/GenBank/DDBJ whole genome shotgun (WGS) entry which is preliminary data.</text>
</comment>
<dbReference type="GO" id="GO:0005829">
    <property type="term" value="C:cytosol"/>
    <property type="evidence" value="ECO:0007669"/>
    <property type="project" value="TreeGrafter"/>
</dbReference>